<evidence type="ECO:0000256" key="1">
    <source>
        <dbReference type="ARBA" id="ARBA00007320"/>
    </source>
</evidence>
<evidence type="ECO:0000256" key="6">
    <source>
        <dbReference type="SAM" id="MobiDB-lite"/>
    </source>
</evidence>
<evidence type="ECO:0000256" key="2">
    <source>
        <dbReference type="ARBA" id="ARBA00022980"/>
    </source>
</evidence>
<feature type="region of interest" description="Disordered" evidence="6">
    <location>
        <begin position="23"/>
        <end position="61"/>
    </location>
</feature>
<gene>
    <name evidence="8" type="ORF">KUTeg_016272</name>
</gene>
<evidence type="ECO:0000313" key="9">
    <source>
        <dbReference type="Proteomes" id="UP001217089"/>
    </source>
</evidence>
<keyword evidence="9" id="KW-1185">Reference proteome</keyword>
<evidence type="ECO:0000313" key="8">
    <source>
        <dbReference type="EMBL" id="KAJ8305727.1"/>
    </source>
</evidence>
<dbReference type="InterPro" id="IPR036227">
    <property type="entry name" value="Ribosomal_uL15/eL18_sf"/>
</dbReference>
<name>A0ABQ9EQ61_TEGGR</name>
<dbReference type="InterPro" id="IPR021131">
    <property type="entry name" value="Ribosomal_uL15/eL18"/>
</dbReference>
<evidence type="ECO:0000256" key="4">
    <source>
        <dbReference type="ARBA" id="ARBA00035299"/>
    </source>
</evidence>
<feature type="compositionally biased region" description="Basic residues" evidence="6">
    <location>
        <begin position="33"/>
        <end position="50"/>
    </location>
</feature>
<dbReference type="Pfam" id="PF00828">
    <property type="entry name" value="Ribosomal_L27A"/>
    <property type="match status" value="1"/>
</dbReference>
<dbReference type="EMBL" id="JARBDR010000813">
    <property type="protein sequence ID" value="KAJ8305727.1"/>
    <property type="molecule type" value="Genomic_DNA"/>
</dbReference>
<keyword evidence="2" id="KW-0689">Ribosomal protein</keyword>
<comment type="caution">
    <text evidence="8">The sequence shown here is derived from an EMBL/GenBank/DDBJ whole genome shotgun (WGS) entry which is preliminary data.</text>
</comment>
<reference evidence="8 9" key="1">
    <citation type="submission" date="2022-12" db="EMBL/GenBank/DDBJ databases">
        <title>Chromosome-level genome of Tegillarca granosa.</title>
        <authorList>
            <person name="Kim J."/>
        </authorList>
    </citation>
    <scope>NUCLEOTIDE SEQUENCE [LARGE SCALE GENOMIC DNA]</scope>
    <source>
        <strain evidence="8">Teg-2019</strain>
        <tissue evidence="8">Adductor muscle</tissue>
    </source>
</reference>
<feature type="domain" description="Large ribosomal subunit protein uL15/eL18" evidence="7">
    <location>
        <begin position="93"/>
        <end position="173"/>
    </location>
</feature>
<dbReference type="InterPro" id="IPR030878">
    <property type="entry name" value="Ribosomal_uL15"/>
</dbReference>
<keyword evidence="3" id="KW-0687">Ribonucleoprotein</keyword>
<dbReference type="SUPFAM" id="SSF52080">
    <property type="entry name" value="Ribosomal proteins L15p and L18e"/>
    <property type="match status" value="1"/>
</dbReference>
<evidence type="ECO:0000259" key="7">
    <source>
        <dbReference type="Pfam" id="PF00828"/>
    </source>
</evidence>
<evidence type="ECO:0000256" key="5">
    <source>
        <dbReference type="ARBA" id="ARBA00035423"/>
    </source>
</evidence>
<dbReference type="PANTHER" id="PTHR12934">
    <property type="entry name" value="50S RIBOSOMAL PROTEIN L15"/>
    <property type="match status" value="1"/>
</dbReference>
<dbReference type="HAMAP" id="MF_01341">
    <property type="entry name" value="Ribosomal_uL15"/>
    <property type="match status" value="1"/>
</dbReference>
<evidence type="ECO:0000256" key="3">
    <source>
        <dbReference type="ARBA" id="ARBA00023274"/>
    </source>
</evidence>
<sequence>MAASGKGSDYALRLLRNYPRVSLGNLKDMPNSRKNKRGLRSKLKGSHGRGNKGQGHRGTLPRIGFEGGQTPLYIRVPKEPYYAQHHLRRQYPPVSLLQLQRMIDLGRLDVNEPIDLTRICNTGLYKYKDCDNFYGVNLTDEGVDLFVSQINIEVQHASEIVIAAIERVGGVITTRYFDPVCIEALSNPLRFFPKLFPIPKCKLPPQDAIEYYTDAKNRGYLADPEKVAEARLELSQKYGYVLPDLTKDPKFELLKRRKDAKQIFFGLQPGWIVDMGKKCVLKPTDKDLKEYYES</sequence>
<dbReference type="PANTHER" id="PTHR12934:SF11">
    <property type="entry name" value="LARGE RIBOSOMAL SUBUNIT PROTEIN UL15M"/>
    <property type="match status" value="1"/>
</dbReference>
<organism evidence="8 9">
    <name type="scientific">Tegillarca granosa</name>
    <name type="common">Malaysian cockle</name>
    <name type="synonym">Anadara granosa</name>
    <dbReference type="NCBI Taxonomy" id="220873"/>
    <lineage>
        <taxon>Eukaryota</taxon>
        <taxon>Metazoa</taxon>
        <taxon>Spiralia</taxon>
        <taxon>Lophotrochozoa</taxon>
        <taxon>Mollusca</taxon>
        <taxon>Bivalvia</taxon>
        <taxon>Autobranchia</taxon>
        <taxon>Pteriomorphia</taxon>
        <taxon>Arcoida</taxon>
        <taxon>Arcoidea</taxon>
        <taxon>Arcidae</taxon>
        <taxon>Tegillarca</taxon>
    </lineage>
</organism>
<dbReference type="InterPro" id="IPR005749">
    <property type="entry name" value="Ribosomal_uL15_bac-type"/>
</dbReference>
<dbReference type="Proteomes" id="UP001217089">
    <property type="component" value="Unassembled WGS sequence"/>
</dbReference>
<accession>A0ABQ9EQ61</accession>
<comment type="similarity">
    <text evidence="1">Belongs to the universal ribosomal protein uL15 family.</text>
</comment>
<protein>
    <recommendedName>
        <fullName evidence="4">Large ribosomal subunit protein uL15m</fullName>
    </recommendedName>
    <alternativeName>
        <fullName evidence="5">39S ribosomal protein L15, mitochondrial</fullName>
    </alternativeName>
</protein>
<proteinExistence type="inferred from homology"/>